<evidence type="ECO:0000256" key="9">
    <source>
        <dbReference type="PIRSR" id="PIRSR617736-1"/>
    </source>
</evidence>
<evidence type="ECO:0000256" key="3">
    <source>
        <dbReference type="ARBA" id="ARBA00012744"/>
    </source>
</evidence>
<dbReference type="PANTHER" id="PTHR10353:SF36">
    <property type="entry name" value="LP05116P"/>
    <property type="match status" value="1"/>
</dbReference>
<dbReference type="GO" id="GO:0008422">
    <property type="term" value="F:beta-glucosidase activity"/>
    <property type="evidence" value="ECO:0007669"/>
    <property type="project" value="UniProtKB-EC"/>
</dbReference>
<feature type="active site" description="Proton donor" evidence="9">
    <location>
        <position position="205"/>
    </location>
</feature>
<dbReference type="OrthoDB" id="9765195at2"/>
<feature type="binding site" evidence="10">
    <location>
        <position position="437"/>
    </location>
    <ligand>
        <name>substrate</name>
    </ligand>
</feature>
<comment type="catalytic activity">
    <reaction evidence="1 11">
        <text>Hydrolysis of terminal, non-reducing beta-D-glucosyl residues with release of beta-D-glucose.</text>
        <dbReference type="EC" id="3.2.1.21"/>
    </reaction>
</comment>
<proteinExistence type="inferred from homology"/>
<keyword evidence="4 11" id="KW-0378">Hydrolase</keyword>
<keyword evidence="14" id="KW-1185">Reference proteome</keyword>
<dbReference type="PROSITE" id="PS51318">
    <property type="entry name" value="TAT"/>
    <property type="match status" value="1"/>
</dbReference>
<name>A0A2U9SDA2_9PROT</name>
<geneLocation type="plasmid" evidence="13 14">
    <name>unnamed4</name>
</geneLocation>
<keyword evidence="5" id="KW-0136">Cellulose degradation</keyword>
<dbReference type="InterPro" id="IPR033132">
    <property type="entry name" value="GH_1_N_CS"/>
</dbReference>
<evidence type="ECO:0000313" key="13">
    <source>
        <dbReference type="EMBL" id="AWU97555.1"/>
    </source>
</evidence>
<evidence type="ECO:0000256" key="4">
    <source>
        <dbReference type="ARBA" id="ARBA00022801"/>
    </source>
</evidence>
<feature type="binding site" evidence="10">
    <location>
        <position position="160"/>
    </location>
    <ligand>
        <name>substrate</name>
    </ligand>
</feature>
<comment type="similarity">
    <text evidence="2 11">Belongs to the glycosyl hydrolase 1 family.</text>
</comment>
<gene>
    <name evidence="13" type="ORF">DM194_24945</name>
</gene>
<feature type="binding site" evidence="10">
    <location>
        <position position="331"/>
    </location>
    <ligand>
        <name>substrate</name>
    </ligand>
</feature>
<feature type="binding site" evidence="10">
    <location>
        <position position="204"/>
    </location>
    <ligand>
        <name>substrate</name>
    </ligand>
</feature>
<evidence type="ECO:0000256" key="5">
    <source>
        <dbReference type="ARBA" id="ARBA00023001"/>
    </source>
</evidence>
<evidence type="ECO:0000256" key="12">
    <source>
        <dbReference type="SAM" id="SignalP"/>
    </source>
</evidence>
<dbReference type="InterPro" id="IPR001360">
    <property type="entry name" value="Glyco_hydro_1"/>
</dbReference>
<keyword evidence="13" id="KW-0614">Plasmid</keyword>
<dbReference type="PRINTS" id="PR00131">
    <property type="entry name" value="GLHYDRLASE1"/>
</dbReference>
<protein>
    <recommendedName>
        <fullName evidence="3 11">Beta-glucosidase</fullName>
        <ecNumber evidence="3 11">3.2.1.21</ecNumber>
    </recommendedName>
</protein>
<reference evidence="13 14" key="1">
    <citation type="submission" date="2018-06" db="EMBL/GenBank/DDBJ databases">
        <title>Complete genome sequencing of Azospirillum sp. M2T2B2.</title>
        <authorList>
            <person name="Heo J."/>
            <person name="Kim S.-J."/>
            <person name="Kwon S.-W."/>
            <person name="Anandham R."/>
        </authorList>
    </citation>
    <scope>NUCLEOTIDE SEQUENCE [LARGE SCALE GENOMIC DNA]</scope>
    <source>
        <strain evidence="13 14">M2T2B2</strain>
        <plasmid evidence="13 14">unnamed4</plasmid>
    </source>
</reference>
<dbReference type="GO" id="GO:0005829">
    <property type="term" value="C:cytosol"/>
    <property type="evidence" value="ECO:0007669"/>
    <property type="project" value="TreeGrafter"/>
</dbReference>
<dbReference type="GO" id="GO:0030245">
    <property type="term" value="P:cellulose catabolic process"/>
    <property type="evidence" value="ECO:0007669"/>
    <property type="project" value="UniProtKB-KW"/>
</dbReference>
<feature type="signal peptide" evidence="12">
    <location>
        <begin position="1"/>
        <end position="25"/>
    </location>
</feature>
<dbReference type="PANTHER" id="PTHR10353">
    <property type="entry name" value="GLYCOSYL HYDROLASE"/>
    <property type="match status" value="1"/>
</dbReference>
<keyword evidence="7 11" id="KW-0326">Glycosidase</keyword>
<dbReference type="InterPro" id="IPR017736">
    <property type="entry name" value="Glyco_hydro_1_beta-glucosidase"/>
</dbReference>
<feature type="binding site" evidence="10">
    <location>
        <position position="59"/>
    </location>
    <ligand>
        <name>substrate</name>
    </ligand>
</feature>
<dbReference type="SUPFAM" id="SSF51445">
    <property type="entry name" value="(Trans)glycosidases"/>
    <property type="match status" value="1"/>
</dbReference>
<dbReference type="Gene3D" id="3.20.20.80">
    <property type="entry name" value="Glycosidases"/>
    <property type="match status" value="1"/>
</dbReference>
<dbReference type="KEGG" id="azm:DM194_24945"/>
<feature type="chain" id="PRO_5016063339" description="Beta-glucosidase" evidence="12">
    <location>
        <begin position="26"/>
        <end position="486"/>
    </location>
</feature>
<sequence length="486" mass="53463">MRRRSFLKTALNVTAAAAAGTGAMAALTRGGVHAASDSAAPTVAFPDGFLWGVSTSSYQIEGAVAEDGRGPSVWDTFSHSYGRIANGDTGDVACDHYHRYAEDVELMARAGMRAYRFSIAWPRILPTGTGAVNAKGLDFYDRLTDALLAKGIQPWPCLFHWDLPQALQDRGGWTNRDIAGWFTDYALAVTARLGDRAKHWVMLNEPSVVAIFGHGTGGHAPGMTGRDNCLKAIHHQNLAQGTALAALRQAGGKNWQLGTVLSLQPSWPVGGLDSNYQASLMWDAVWNRSCLDPLFKGRFPELLEAEFTRIAEPGDLERIRQPVDFLGINYYSRMHQQPDPHGLFGTGYGSAPEGTRRTGMDWPVEPDGLTEILAELQEKYGNPPVYVAENGAAYPDTVVDSSGRVEDRDRIAYLRDHLLAAAKAIDEGCNLKGYLAWTLLDNFEWAEGYRRKFGLIQVDRETMARKPKASYDWYASVIRNNAVPLR</sequence>
<evidence type="ECO:0000256" key="1">
    <source>
        <dbReference type="ARBA" id="ARBA00000448"/>
    </source>
</evidence>
<dbReference type="EC" id="3.2.1.21" evidence="3 11"/>
<feature type="binding site" evidence="10">
    <location>
        <begin position="444"/>
        <end position="445"/>
    </location>
    <ligand>
        <name>substrate</name>
    </ligand>
</feature>
<dbReference type="AlphaFoldDB" id="A0A2U9SDA2"/>
<dbReference type="RefSeq" id="WP_111070358.1">
    <property type="nucleotide sequence ID" value="NZ_CP029834.1"/>
</dbReference>
<dbReference type="InterPro" id="IPR006311">
    <property type="entry name" value="TAT_signal"/>
</dbReference>
<evidence type="ECO:0000313" key="14">
    <source>
        <dbReference type="Proteomes" id="UP000249605"/>
    </source>
</evidence>
<organism evidence="13 14">
    <name type="scientific">Azospirillum ramasamyi</name>
    <dbReference type="NCBI Taxonomy" id="682998"/>
    <lineage>
        <taxon>Bacteria</taxon>
        <taxon>Pseudomonadati</taxon>
        <taxon>Pseudomonadota</taxon>
        <taxon>Alphaproteobacteria</taxon>
        <taxon>Rhodospirillales</taxon>
        <taxon>Azospirillaceae</taxon>
        <taxon>Azospirillum</taxon>
    </lineage>
</organism>
<evidence type="ECO:0000256" key="11">
    <source>
        <dbReference type="RuleBase" id="RU361175"/>
    </source>
</evidence>
<dbReference type="PROSITE" id="PS00653">
    <property type="entry name" value="GLYCOSYL_HYDROL_F1_2"/>
    <property type="match status" value="1"/>
</dbReference>
<evidence type="ECO:0000256" key="8">
    <source>
        <dbReference type="ARBA" id="ARBA00023326"/>
    </source>
</evidence>
<keyword evidence="12" id="KW-0732">Signal</keyword>
<evidence type="ECO:0000256" key="10">
    <source>
        <dbReference type="PIRSR" id="PIRSR617736-2"/>
    </source>
</evidence>
<dbReference type="Pfam" id="PF00232">
    <property type="entry name" value="Glyco_hydro_1"/>
    <property type="match status" value="1"/>
</dbReference>
<dbReference type="InterPro" id="IPR017853">
    <property type="entry name" value="GH"/>
</dbReference>
<evidence type="ECO:0000256" key="2">
    <source>
        <dbReference type="ARBA" id="ARBA00010838"/>
    </source>
</evidence>
<dbReference type="Proteomes" id="UP000249605">
    <property type="component" value="Plasmid unnamed4"/>
</dbReference>
<keyword evidence="6" id="KW-0119">Carbohydrate metabolism</keyword>
<dbReference type="EMBL" id="CP029834">
    <property type="protein sequence ID" value="AWU97555.1"/>
    <property type="molecule type" value="Genomic_DNA"/>
</dbReference>
<keyword evidence="8" id="KW-0624">Polysaccharide degradation</keyword>
<dbReference type="NCBIfam" id="TIGR03356">
    <property type="entry name" value="BGL"/>
    <property type="match status" value="1"/>
</dbReference>
<accession>A0A2U9SDA2</accession>
<evidence type="ECO:0000256" key="7">
    <source>
        <dbReference type="ARBA" id="ARBA00023295"/>
    </source>
</evidence>
<feature type="active site" description="Nucleophile" evidence="9">
    <location>
        <position position="389"/>
    </location>
</feature>
<evidence type="ECO:0000256" key="6">
    <source>
        <dbReference type="ARBA" id="ARBA00023277"/>
    </source>
</evidence>
<dbReference type="FunFam" id="3.20.20.80:FF:000004">
    <property type="entry name" value="Beta-glucosidase 6-phospho-beta-glucosidase"/>
    <property type="match status" value="1"/>
</dbReference>